<gene>
    <name evidence="6" type="ORF">DDE18_20410</name>
</gene>
<dbReference type="Gene3D" id="3.40.50.1980">
    <property type="entry name" value="Nitrogenase molybdenum iron protein domain"/>
    <property type="match status" value="2"/>
</dbReference>
<evidence type="ECO:0000313" key="7">
    <source>
        <dbReference type="Proteomes" id="UP000246018"/>
    </source>
</evidence>
<protein>
    <submittedName>
        <fullName evidence="6">Iron siderophore-binding protein</fullName>
    </submittedName>
</protein>
<dbReference type="AlphaFoldDB" id="A0A2T8F5L0"/>
<organism evidence="6 7">
    <name type="scientific">Nocardioides gansuensis</name>
    <dbReference type="NCBI Taxonomy" id="2138300"/>
    <lineage>
        <taxon>Bacteria</taxon>
        <taxon>Bacillati</taxon>
        <taxon>Actinomycetota</taxon>
        <taxon>Actinomycetes</taxon>
        <taxon>Propionibacteriales</taxon>
        <taxon>Nocardioidaceae</taxon>
        <taxon>Nocardioides</taxon>
    </lineage>
</organism>
<name>A0A2T8F5L0_9ACTN</name>
<evidence type="ECO:0000259" key="5">
    <source>
        <dbReference type="PROSITE" id="PS50983"/>
    </source>
</evidence>
<evidence type="ECO:0000313" key="6">
    <source>
        <dbReference type="EMBL" id="PVG80993.1"/>
    </source>
</evidence>
<keyword evidence="4" id="KW-0732">Signal</keyword>
<dbReference type="PROSITE" id="PS50983">
    <property type="entry name" value="FE_B12_PBP"/>
    <property type="match status" value="1"/>
</dbReference>
<proteinExistence type="inferred from homology"/>
<dbReference type="EMBL" id="QDGZ01000011">
    <property type="protein sequence ID" value="PVG80993.1"/>
    <property type="molecule type" value="Genomic_DNA"/>
</dbReference>
<dbReference type="Pfam" id="PF01497">
    <property type="entry name" value="Peripla_BP_2"/>
    <property type="match status" value="1"/>
</dbReference>
<comment type="caution">
    <text evidence="6">The sequence shown here is derived from an EMBL/GenBank/DDBJ whole genome shotgun (WGS) entry which is preliminary data.</text>
</comment>
<reference evidence="6 7" key="1">
    <citation type="submission" date="2018-04" db="EMBL/GenBank/DDBJ databases">
        <title>Genome of Nocardioides gansuensis WSJ-1.</title>
        <authorList>
            <person name="Wu S."/>
            <person name="Wang G."/>
        </authorList>
    </citation>
    <scope>NUCLEOTIDE SEQUENCE [LARGE SCALE GENOMIC DNA]</scope>
    <source>
        <strain evidence="6 7">WSJ-1</strain>
    </source>
</reference>
<dbReference type="OrthoDB" id="9793175at2"/>
<evidence type="ECO:0000256" key="1">
    <source>
        <dbReference type="ARBA" id="ARBA00004196"/>
    </source>
</evidence>
<evidence type="ECO:0000256" key="3">
    <source>
        <dbReference type="ARBA" id="ARBA00022448"/>
    </source>
</evidence>
<dbReference type="PANTHER" id="PTHR30532:SF21">
    <property type="entry name" value="SIDEROPHORE-BINDING LIPOPROTEIN YFIY-RELATED"/>
    <property type="match status" value="1"/>
</dbReference>
<dbReference type="InterPro" id="IPR051313">
    <property type="entry name" value="Bact_iron-sidero_bind"/>
</dbReference>
<dbReference type="Proteomes" id="UP000246018">
    <property type="component" value="Unassembled WGS sequence"/>
</dbReference>
<keyword evidence="3" id="KW-0813">Transport</keyword>
<dbReference type="GO" id="GO:1901678">
    <property type="term" value="P:iron coordination entity transport"/>
    <property type="evidence" value="ECO:0007669"/>
    <property type="project" value="UniProtKB-ARBA"/>
</dbReference>
<comment type="similarity">
    <text evidence="2">Belongs to the bacterial solute-binding protein 8 family.</text>
</comment>
<evidence type="ECO:0000256" key="4">
    <source>
        <dbReference type="ARBA" id="ARBA00022729"/>
    </source>
</evidence>
<feature type="domain" description="Fe/B12 periplasmic-binding" evidence="5">
    <location>
        <begin position="12"/>
        <end position="275"/>
    </location>
</feature>
<comment type="subcellular location">
    <subcellularLocation>
        <location evidence="1">Cell envelope</location>
    </subcellularLocation>
</comment>
<keyword evidence="7" id="KW-1185">Reference proteome</keyword>
<dbReference type="SUPFAM" id="SSF53807">
    <property type="entry name" value="Helical backbone' metal receptor"/>
    <property type="match status" value="1"/>
</dbReference>
<sequence>MGTTQIDERPERIVALDSSYADTTLLLEKELVGITTYRSYSADLPDYLGDARDEYADEVVSVGDLEAPSLEKIAALEPDLIVSAKVRHEALYDQLSAIAPTIMSETTGATFKENVELLAKAVGEEELAAEKIAAYEEAAAEVGAAVNEAADNPTISVTRFLDGPTRLYLKDTYSGIVLDDAGLARPKAQDTTGFALEISEENIKQADADKIFVTIYEDEEGVAAKTKESFERNPLWKPLEPKVTEVDDTTWMTAVSIQGAYHILHDLAEAFGVEAPAIP</sequence>
<accession>A0A2T8F5L0</accession>
<dbReference type="GO" id="GO:0030288">
    <property type="term" value="C:outer membrane-bounded periplasmic space"/>
    <property type="evidence" value="ECO:0007669"/>
    <property type="project" value="TreeGrafter"/>
</dbReference>
<dbReference type="CDD" id="cd01146">
    <property type="entry name" value="FhuD"/>
    <property type="match status" value="1"/>
</dbReference>
<dbReference type="PANTHER" id="PTHR30532">
    <property type="entry name" value="IRON III DICITRATE-BINDING PERIPLASMIC PROTEIN"/>
    <property type="match status" value="1"/>
</dbReference>
<dbReference type="InterPro" id="IPR002491">
    <property type="entry name" value="ABC_transptr_periplasmic_BD"/>
</dbReference>
<evidence type="ECO:0000256" key="2">
    <source>
        <dbReference type="ARBA" id="ARBA00008814"/>
    </source>
</evidence>